<gene>
    <name evidence="2" type="ORF">NF556_06665</name>
</gene>
<evidence type="ECO:0000313" key="2">
    <source>
        <dbReference type="EMBL" id="USQ81323.1"/>
    </source>
</evidence>
<feature type="transmembrane region" description="Helical" evidence="1">
    <location>
        <begin position="55"/>
        <end position="77"/>
    </location>
</feature>
<feature type="transmembrane region" description="Helical" evidence="1">
    <location>
        <begin position="20"/>
        <end position="43"/>
    </location>
</feature>
<accession>A0ABY4YX17</accession>
<reference evidence="2" key="1">
    <citation type="submission" date="2022-06" db="EMBL/GenBank/DDBJ databases">
        <title>Ornithinimicrobium HY1793.</title>
        <authorList>
            <person name="Huang Y."/>
        </authorList>
    </citation>
    <scope>NUCLEOTIDE SEQUENCE</scope>
    <source>
        <strain evidence="2">HY1793</strain>
    </source>
</reference>
<keyword evidence="1" id="KW-0472">Membrane</keyword>
<dbReference type="Proteomes" id="UP001056455">
    <property type="component" value="Chromosome"/>
</dbReference>
<dbReference type="EMBL" id="CP099489">
    <property type="protein sequence ID" value="USQ81323.1"/>
    <property type="molecule type" value="Genomic_DNA"/>
</dbReference>
<organism evidence="2 3">
    <name type="scientific">Ornithinimicrobium faecis</name>
    <dbReference type="NCBI Taxonomy" id="2934158"/>
    <lineage>
        <taxon>Bacteria</taxon>
        <taxon>Bacillati</taxon>
        <taxon>Actinomycetota</taxon>
        <taxon>Actinomycetes</taxon>
        <taxon>Micrococcales</taxon>
        <taxon>Ornithinimicrobiaceae</taxon>
        <taxon>Ornithinimicrobium</taxon>
    </lineage>
</organism>
<proteinExistence type="predicted"/>
<name>A0ABY4YX17_9MICO</name>
<protein>
    <submittedName>
        <fullName evidence="2">Uncharacterized protein</fullName>
    </submittedName>
</protein>
<evidence type="ECO:0000256" key="1">
    <source>
        <dbReference type="SAM" id="Phobius"/>
    </source>
</evidence>
<keyword evidence="3" id="KW-1185">Reference proteome</keyword>
<keyword evidence="1" id="KW-1133">Transmembrane helix</keyword>
<sequence>MTTTTLTAPAPRVSTSTALTLWITVGVLSALGMTYGLAAMHGLGISDGTTAMTPATSVGVAALCYLAAAATCTRWVAWLGVPVFSGLAFAGLMVTLPWWTLLAIAGGVLLLIGVLTGAGRISTIQALAMLGYFGVAVAALYLSPRVGLTLAALSLAAHALWDVWHYRRDVVVIRSMAVFCIGLDLTMGGLCVALAVIG</sequence>
<evidence type="ECO:0000313" key="3">
    <source>
        <dbReference type="Proteomes" id="UP001056455"/>
    </source>
</evidence>
<dbReference type="RefSeq" id="WP_252594730.1">
    <property type="nucleotide sequence ID" value="NZ_CP099489.1"/>
</dbReference>
<feature type="transmembrane region" description="Helical" evidence="1">
    <location>
        <begin position="83"/>
        <end position="112"/>
    </location>
</feature>
<feature type="transmembrane region" description="Helical" evidence="1">
    <location>
        <begin position="124"/>
        <end position="142"/>
    </location>
</feature>
<feature type="transmembrane region" description="Helical" evidence="1">
    <location>
        <begin position="176"/>
        <end position="197"/>
    </location>
</feature>
<keyword evidence="1" id="KW-0812">Transmembrane</keyword>